<reference evidence="3" key="1">
    <citation type="journal article" date="2019" name="Int. J. Syst. Evol. Microbiol.">
        <title>The Global Catalogue of Microorganisms (GCM) 10K type strain sequencing project: providing services to taxonomists for standard genome sequencing and annotation.</title>
        <authorList>
            <consortium name="The Broad Institute Genomics Platform"/>
            <consortium name="The Broad Institute Genome Sequencing Center for Infectious Disease"/>
            <person name="Wu L."/>
            <person name="Ma J."/>
        </authorList>
    </citation>
    <scope>NUCLEOTIDE SEQUENCE [LARGE SCALE GENOMIC DNA]</scope>
    <source>
        <strain evidence="3">FCH27</strain>
    </source>
</reference>
<keyword evidence="3" id="KW-1185">Reference proteome</keyword>
<accession>A0ABW2MWS1</accession>
<evidence type="ECO:0000313" key="3">
    <source>
        <dbReference type="Proteomes" id="UP001596524"/>
    </source>
</evidence>
<dbReference type="PROSITE" id="PS51257">
    <property type="entry name" value="PROKAR_LIPOPROTEIN"/>
    <property type="match status" value="1"/>
</dbReference>
<dbReference type="RefSeq" id="WP_255890567.1">
    <property type="nucleotide sequence ID" value="NZ_JAFMZM010000003.1"/>
</dbReference>
<evidence type="ECO:0000256" key="1">
    <source>
        <dbReference type="SAM" id="SignalP"/>
    </source>
</evidence>
<dbReference type="EMBL" id="JBHTCH010000001">
    <property type="protein sequence ID" value="MFC7358659.1"/>
    <property type="molecule type" value="Genomic_DNA"/>
</dbReference>
<dbReference type="Proteomes" id="UP001596524">
    <property type="component" value="Unassembled WGS sequence"/>
</dbReference>
<evidence type="ECO:0000313" key="2">
    <source>
        <dbReference type="EMBL" id="MFC7358659.1"/>
    </source>
</evidence>
<feature type="chain" id="PRO_5045378803" evidence="1">
    <location>
        <begin position="22"/>
        <end position="344"/>
    </location>
</feature>
<comment type="caution">
    <text evidence="2">The sequence shown here is derived from an EMBL/GenBank/DDBJ whole genome shotgun (WGS) entry which is preliminary data.</text>
</comment>
<sequence length="344" mass="34573">MTVLRAPLAALLGASLAASLAACSDATPGALDSDATDLAAASGVWRDPWVAPTTAMAPGPGLGTNGRVTRVVGARTTSYDVPAEAAASAELAVATASGWAPTSSSCSGSVSVALAGPDGALASLVVTPSGGSAAASVVALTRHHLDDDWSVPDTIDRTCLDGGPSDLAELPESSEPVRAAELPDVDSAGWQTDGLDDDDAALLNEVNADLAAKGLPELPPMQLHTGENWRRAPAAQASVAADGLDAVGRTLEGWTLTWTACGGGAPTRATYVRSFDHGPAVAYVTVADTRASLRFTLPIPEAPVDDSVAGLAQLADTPCRGEVEELTVVGTPAVLPTELTPVAD</sequence>
<gene>
    <name evidence="2" type="ORF">ACFQO6_00145</name>
</gene>
<feature type="signal peptide" evidence="1">
    <location>
        <begin position="1"/>
        <end position="21"/>
    </location>
</feature>
<organism evidence="2 3">
    <name type="scientific">Nocardioides astragali</name>
    <dbReference type="NCBI Taxonomy" id="1776736"/>
    <lineage>
        <taxon>Bacteria</taxon>
        <taxon>Bacillati</taxon>
        <taxon>Actinomycetota</taxon>
        <taxon>Actinomycetes</taxon>
        <taxon>Propionibacteriales</taxon>
        <taxon>Nocardioidaceae</taxon>
        <taxon>Nocardioides</taxon>
    </lineage>
</organism>
<keyword evidence="1" id="KW-0732">Signal</keyword>
<name>A0ABW2MWS1_9ACTN</name>
<proteinExistence type="predicted"/>
<protein>
    <submittedName>
        <fullName evidence="2">Uncharacterized protein</fullName>
    </submittedName>
</protein>